<dbReference type="Proteomes" id="UP001501532">
    <property type="component" value="Unassembled WGS sequence"/>
</dbReference>
<sequence length="71" mass="7881">MRPEATALRPWRRTPAKPCIGFGASCLGSIPQMSWRSGEQPSEAAGRQADPREARIARLRHLSQRLTNEPA</sequence>
<comment type="caution">
    <text evidence="2">The sequence shown here is derived from an EMBL/GenBank/DDBJ whole genome shotgun (WGS) entry which is preliminary data.</text>
</comment>
<name>A0ABP6M8C6_9ACTN</name>
<reference evidence="3" key="1">
    <citation type="journal article" date="2019" name="Int. J. Syst. Evol. Microbiol.">
        <title>The Global Catalogue of Microorganisms (GCM) 10K type strain sequencing project: providing services to taxonomists for standard genome sequencing and annotation.</title>
        <authorList>
            <consortium name="The Broad Institute Genomics Platform"/>
            <consortium name="The Broad Institute Genome Sequencing Center for Infectious Disease"/>
            <person name="Wu L."/>
            <person name="Ma J."/>
        </authorList>
    </citation>
    <scope>NUCLEOTIDE SEQUENCE [LARGE SCALE GENOMIC DNA]</scope>
    <source>
        <strain evidence="3">JCM 9091</strain>
    </source>
</reference>
<protein>
    <submittedName>
        <fullName evidence="2">Uncharacterized protein</fullName>
    </submittedName>
</protein>
<dbReference type="EMBL" id="BAAAUF010000082">
    <property type="protein sequence ID" value="GAA3074397.1"/>
    <property type="molecule type" value="Genomic_DNA"/>
</dbReference>
<feature type="region of interest" description="Disordered" evidence="1">
    <location>
        <begin position="32"/>
        <end position="52"/>
    </location>
</feature>
<organism evidence="2 3">
    <name type="scientific">Streptomyces glomeratus</name>
    <dbReference type="NCBI Taxonomy" id="284452"/>
    <lineage>
        <taxon>Bacteria</taxon>
        <taxon>Bacillati</taxon>
        <taxon>Actinomycetota</taxon>
        <taxon>Actinomycetes</taxon>
        <taxon>Kitasatosporales</taxon>
        <taxon>Streptomycetaceae</taxon>
        <taxon>Streptomyces</taxon>
    </lineage>
</organism>
<proteinExistence type="predicted"/>
<evidence type="ECO:0000313" key="3">
    <source>
        <dbReference type="Proteomes" id="UP001501532"/>
    </source>
</evidence>
<accession>A0ABP6M8C6</accession>
<gene>
    <name evidence="2" type="ORF">GCM10010448_66120</name>
</gene>
<evidence type="ECO:0000256" key="1">
    <source>
        <dbReference type="SAM" id="MobiDB-lite"/>
    </source>
</evidence>
<keyword evidence="3" id="KW-1185">Reference proteome</keyword>
<evidence type="ECO:0000313" key="2">
    <source>
        <dbReference type="EMBL" id="GAA3074397.1"/>
    </source>
</evidence>